<dbReference type="InterPro" id="IPR023210">
    <property type="entry name" value="NADP_OxRdtase_dom"/>
</dbReference>
<name>A0ABS4KWM1_9CLOT</name>
<comment type="caution">
    <text evidence="5">The sequence shown here is derived from an EMBL/GenBank/DDBJ whole genome shotgun (WGS) entry which is preliminary data.</text>
</comment>
<dbReference type="PANTHER" id="PTHR43827:SF3">
    <property type="entry name" value="NADP-DEPENDENT OXIDOREDUCTASE DOMAIN-CONTAINING PROTEIN"/>
    <property type="match status" value="1"/>
</dbReference>
<dbReference type="Pfam" id="PF00248">
    <property type="entry name" value="Aldo_ket_red"/>
    <property type="match status" value="1"/>
</dbReference>
<dbReference type="SUPFAM" id="SSF51430">
    <property type="entry name" value="NAD(P)-linked oxidoreductase"/>
    <property type="match status" value="1"/>
</dbReference>
<keyword evidence="6" id="KW-1185">Reference proteome</keyword>
<comment type="similarity">
    <text evidence="1">Belongs to the aldo/keto reductase family.</text>
</comment>
<dbReference type="PRINTS" id="PR00069">
    <property type="entry name" value="ALDKETRDTASE"/>
</dbReference>
<gene>
    <name evidence="5" type="ORF">J2Z42_002759</name>
</gene>
<dbReference type="PROSITE" id="PS00798">
    <property type="entry name" value="ALDOKETO_REDUCTASE_1"/>
    <property type="match status" value="1"/>
</dbReference>
<protein>
    <submittedName>
        <fullName evidence="5">Diketogulonate reductase-like aldo/keto reductase</fullName>
    </submittedName>
</protein>
<dbReference type="Gene3D" id="3.20.20.100">
    <property type="entry name" value="NADP-dependent oxidoreductase domain"/>
    <property type="match status" value="1"/>
</dbReference>
<dbReference type="CDD" id="cd19157">
    <property type="entry name" value="AKR_AKR5G1-3"/>
    <property type="match status" value="1"/>
</dbReference>
<dbReference type="Proteomes" id="UP001519307">
    <property type="component" value="Unassembled WGS sequence"/>
</dbReference>
<evidence type="ECO:0000256" key="2">
    <source>
        <dbReference type="ARBA" id="ARBA00022857"/>
    </source>
</evidence>
<dbReference type="PROSITE" id="PS00062">
    <property type="entry name" value="ALDOKETO_REDUCTASE_2"/>
    <property type="match status" value="1"/>
</dbReference>
<evidence type="ECO:0000256" key="3">
    <source>
        <dbReference type="ARBA" id="ARBA00023002"/>
    </source>
</evidence>
<evidence type="ECO:0000313" key="6">
    <source>
        <dbReference type="Proteomes" id="UP001519307"/>
    </source>
</evidence>
<accession>A0ABS4KWM1</accession>
<dbReference type="InterPro" id="IPR018170">
    <property type="entry name" value="Aldo/ket_reductase_CS"/>
</dbReference>
<organism evidence="5 6">
    <name type="scientific">Clostridium algifaecis</name>
    <dbReference type="NCBI Taxonomy" id="1472040"/>
    <lineage>
        <taxon>Bacteria</taxon>
        <taxon>Bacillati</taxon>
        <taxon>Bacillota</taxon>
        <taxon>Clostridia</taxon>
        <taxon>Eubacteriales</taxon>
        <taxon>Clostridiaceae</taxon>
        <taxon>Clostridium</taxon>
    </lineage>
</organism>
<feature type="domain" description="NADP-dependent oxidoreductase" evidence="4">
    <location>
        <begin position="15"/>
        <end position="255"/>
    </location>
</feature>
<evidence type="ECO:0000313" key="5">
    <source>
        <dbReference type="EMBL" id="MBP2034040.1"/>
    </source>
</evidence>
<evidence type="ECO:0000256" key="1">
    <source>
        <dbReference type="ARBA" id="ARBA00007905"/>
    </source>
</evidence>
<dbReference type="InterPro" id="IPR036812">
    <property type="entry name" value="NAD(P)_OxRdtase_dom_sf"/>
</dbReference>
<dbReference type="PROSITE" id="PS00063">
    <property type="entry name" value="ALDOKETO_REDUCTASE_3"/>
    <property type="match status" value="1"/>
</dbReference>
<proteinExistence type="inferred from homology"/>
<dbReference type="InterPro" id="IPR020471">
    <property type="entry name" value="AKR"/>
</dbReference>
<dbReference type="InterPro" id="IPR044500">
    <property type="entry name" value="AKR5G"/>
</dbReference>
<keyword evidence="2" id="KW-0521">NADP</keyword>
<evidence type="ECO:0000259" key="4">
    <source>
        <dbReference type="Pfam" id="PF00248"/>
    </source>
</evidence>
<dbReference type="PANTHER" id="PTHR43827">
    <property type="entry name" value="2,5-DIKETO-D-GLUCONIC ACID REDUCTASE"/>
    <property type="match status" value="1"/>
</dbReference>
<sequence length="271" mass="31104">MNIYSELSNGVKIPKLGFGTFRVQDGKQTIDAVRTALEIGYRHIDAASIYDNEESVGQGIKESGVPREEIFITSKVWNTDQGYQNTLNAFELSLKKLATDYLDLYLIHWPKELNKETWRALEKLYKDGRVRAIGVSNFKEHHLIDLMKNAEIKPMVNQVEFHPQLAQPELLKFCKENNIQVVAWGPLMQGQLNKFGLFKELSEKYNKTAAQIVLRWDIQQGVVTIPKSITPERIKSNADIFDFELTEEDMQKISMLNTGERIGPDPDKINF</sequence>
<dbReference type="RefSeq" id="WP_245331631.1">
    <property type="nucleotide sequence ID" value="NZ_JAGGLM010000029.1"/>
</dbReference>
<dbReference type="EMBL" id="JAGGLM010000029">
    <property type="protein sequence ID" value="MBP2034040.1"/>
    <property type="molecule type" value="Genomic_DNA"/>
</dbReference>
<dbReference type="PIRSF" id="PIRSF000097">
    <property type="entry name" value="AKR"/>
    <property type="match status" value="1"/>
</dbReference>
<keyword evidence="3" id="KW-0560">Oxidoreductase</keyword>
<reference evidence="5 6" key="1">
    <citation type="submission" date="2021-03" db="EMBL/GenBank/DDBJ databases">
        <title>Genomic Encyclopedia of Type Strains, Phase IV (KMG-IV): sequencing the most valuable type-strain genomes for metagenomic binning, comparative biology and taxonomic classification.</title>
        <authorList>
            <person name="Goeker M."/>
        </authorList>
    </citation>
    <scope>NUCLEOTIDE SEQUENCE [LARGE SCALE GENOMIC DNA]</scope>
    <source>
        <strain evidence="5 6">DSM 28783</strain>
    </source>
</reference>